<reference evidence="4" key="2">
    <citation type="submission" date="2025-08" db="UniProtKB">
        <authorList>
            <consortium name="Ensembl"/>
        </authorList>
    </citation>
    <scope>IDENTIFICATION</scope>
</reference>
<sequence>MAADAGAAGAPRAHGGSGGGGGFLGPRVPAEVDAMARRVQDVGKETFRRLLKVTVNALEGKDCKESVKLIAESANLSEEQLAFLISGMYTLLREALRLPLSTFKQEKPNCFVLLFSFRIPEDFVVDFSSVVFGNRRPTSEGTALTQRSRLPSIRDFKWRVDVAISTSSLARALQPSILMMMKLSDGTAHRFELPVAKFQELRYNVALILKEMNDLEKRSILKIQD</sequence>
<dbReference type="PROSITE" id="PS51269">
    <property type="entry name" value="COMM"/>
    <property type="match status" value="1"/>
</dbReference>
<proteinExistence type="inferred from homology"/>
<dbReference type="Proteomes" id="UP000694553">
    <property type="component" value="Unassembled WGS sequence"/>
</dbReference>
<reference evidence="5" key="1">
    <citation type="submission" date="2019-10" db="EMBL/GenBank/DDBJ databases">
        <title>Corvus moneduloides (New Caledonian crow) genome, bCorMon1, primary haplotype.</title>
        <authorList>
            <person name="Rutz C."/>
            <person name="Fungtammasan C."/>
            <person name="Mountcastle J."/>
            <person name="Formenti G."/>
            <person name="Chow W."/>
            <person name="Howe K."/>
            <person name="Steele M.P."/>
            <person name="Fernandes J."/>
            <person name="Gilbert M.T.P."/>
            <person name="Fedrigo O."/>
            <person name="Jarvis E.D."/>
            <person name="Gemmell N."/>
        </authorList>
    </citation>
    <scope>NUCLEOTIDE SEQUENCE [LARGE SCALE GENOMIC DNA]</scope>
</reference>
<accession>A0A8C3EQI4</accession>
<evidence type="ECO:0000313" key="4">
    <source>
        <dbReference type="Ensembl" id="ENSCMUP00000024392.1"/>
    </source>
</evidence>
<dbReference type="PANTHER" id="PTHR15666">
    <property type="entry name" value="COMM DOMAIN CONTAINING PROTEIN 5"/>
    <property type="match status" value="1"/>
</dbReference>
<evidence type="ECO:0000256" key="1">
    <source>
        <dbReference type="ARBA" id="ARBA00016556"/>
    </source>
</evidence>
<dbReference type="Pfam" id="PF07258">
    <property type="entry name" value="COMM_domain"/>
    <property type="match status" value="1"/>
</dbReference>
<dbReference type="OMA" id="HIVAGMY"/>
<organism evidence="4 5">
    <name type="scientific">Corvus moneduloides</name>
    <name type="common">New Caledonian crow</name>
    <dbReference type="NCBI Taxonomy" id="1196302"/>
    <lineage>
        <taxon>Eukaryota</taxon>
        <taxon>Metazoa</taxon>
        <taxon>Chordata</taxon>
        <taxon>Craniata</taxon>
        <taxon>Vertebrata</taxon>
        <taxon>Euteleostomi</taxon>
        <taxon>Archelosauria</taxon>
        <taxon>Archosauria</taxon>
        <taxon>Dinosauria</taxon>
        <taxon>Saurischia</taxon>
        <taxon>Theropoda</taxon>
        <taxon>Coelurosauria</taxon>
        <taxon>Aves</taxon>
        <taxon>Neognathae</taxon>
        <taxon>Neoaves</taxon>
        <taxon>Telluraves</taxon>
        <taxon>Australaves</taxon>
        <taxon>Passeriformes</taxon>
        <taxon>Corvoidea</taxon>
        <taxon>Corvidae</taxon>
        <taxon>Corvus</taxon>
    </lineage>
</organism>
<evidence type="ECO:0000313" key="5">
    <source>
        <dbReference type="Proteomes" id="UP000694553"/>
    </source>
</evidence>
<dbReference type="GO" id="GO:0005634">
    <property type="term" value="C:nucleus"/>
    <property type="evidence" value="ECO:0007669"/>
    <property type="project" value="TreeGrafter"/>
</dbReference>
<protein>
    <recommendedName>
        <fullName evidence="1">COMM domain-containing protein 5</fullName>
    </recommendedName>
</protein>
<evidence type="ECO:0000256" key="3">
    <source>
        <dbReference type="SAM" id="MobiDB-lite"/>
    </source>
</evidence>
<feature type="compositionally biased region" description="Low complexity" evidence="3">
    <location>
        <begin position="1"/>
        <end position="14"/>
    </location>
</feature>
<dbReference type="InterPro" id="IPR017920">
    <property type="entry name" value="COMM"/>
</dbReference>
<dbReference type="CDD" id="cd04753">
    <property type="entry name" value="Commd5_HCaRG"/>
    <property type="match status" value="1"/>
</dbReference>
<dbReference type="Ensembl" id="ENSCMUT00000026221.2">
    <property type="protein sequence ID" value="ENSCMUP00000024392.1"/>
    <property type="gene ID" value="ENSCMUG00000014909.2"/>
</dbReference>
<name>A0A8C3EQI4_CORMO</name>
<reference evidence="4" key="3">
    <citation type="submission" date="2025-09" db="UniProtKB">
        <authorList>
            <consortium name="Ensembl"/>
        </authorList>
    </citation>
    <scope>IDENTIFICATION</scope>
</reference>
<dbReference type="InterPro" id="IPR037357">
    <property type="entry name" value="COMMD5"/>
</dbReference>
<feature type="region of interest" description="Disordered" evidence="3">
    <location>
        <begin position="1"/>
        <end position="22"/>
    </location>
</feature>
<gene>
    <name evidence="4" type="primary">LOC116450798</name>
</gene>
<dbReference type="PANTHER" id="PTHR15666:SF1">
    <property type="entry name" value="COMM DOMAIN-CONTAINING PROTEIN 5"/>
    <property type="match status" value="1"/>
</dbReference>
<comment type="similarity">
    <text evidence="2">Belongs to the COMM domain-containing protein 5 family.</text>
</comment>
<evidence type="ECO:0000256" key="2">
    <source>
        <dbReference type="ARBA" id="ARBA00093452"/>
    </source>
</evidence>
<dbReference type="AlphaFoldDB" id="A0A8C3EQI4"/>
<keyword evidence="5" id="KW-1185">Reference proteome</keyword>